<evidence type="ECO:0000313" key="11">
    <source>
        <dbReference type="EMBL" id="KAF7510374.1"/>
    </source>
</evidence>
<organism evidence="11 12">
    <name type="scientific">Endocarpon pusillum</name>
    <dbReference type="NCBI Taxonomy" id="364733"/>
    <lineage>
        <taxon>Eukaryota</taxon>
        <taxon>Fungi</taxon>
        <taxon>Dikarya</taxon>
        <taxon>Ascomycota</taxon>
        <taxon>Pezizomycotina</taxon>
        <taxon>Eurotiomycetes</taxon>
        <taxon>Chaetothyriomycetidae</taxon>
        <taxon>Verrucariales</taxon>
        <taxon>Verrucariaceae</taxon>
        <taxon>Endocarpon</taxon>
    </lineage>
</organism>
<comment type="similarity">
    <text evidence="3 9">Belongs to the alpha-carbonic anhydrase family.</text>
</comment>
<keyword evidence="5 9" id="KW-0479">Metal-binding</keyword>
<comment type="caution">
    <text evidence="11">The sequence shown here is derived from an EMBL/GenBank/DDBJ whole genome shotgun (WGS) entry which is preliminary data.</text>
</comment>
<dbReference type="PROSITE" id="PS51144">
    <property type="entry name" value="ALPHA_CA_2"/>
    <property type="match status" value="1"/>
</dbReference>
<comment type="function">
    <text evidence="2 9">Reversible hydration of carbon dioxide.</text>
</comment>
<protein>
    <recommendedName>
        <fullName evidence="4 9">Carbonic anhydrase</fullName>
        <ecNumber evidence="4 9">4.2.1.1</ecNumber>
    </recommendedName>
</protein>
<evidence type="ECO:0000256" key="1">
    <source>
        <dbReference type="ARBA" id="ARBA00001947"/>
    </source>
</evidence>
<evidence type="ECO:0000256" key="5">
    <source>
        <dbReference type="ARBA" id="ARBA00022723"/>
    </source>
</evidence>
<evidence type="ECO:0000256" key="4">
    <source>
        <dbReference type="ARBA" id="ARBA00012925"/>
    </source>
</evidence>
<dbReference type="InterPro" id="IPR023561">
    <property type="entry name" value="Carbonic_anhydrase_a-class"/>
</dbReference>
<dbReference type="PROSITE" id="PS00162">
    <property type="entry name" value="ALPHA_CA_1"/>
    <property type="match status" value="1"/>
</dbReference>
<dbReference type="InterPro" id="IPR018338">
    <property type="entry name" value="Carbonic_anhydrase_a-class_CS"/>
</dbReference>
<dbReference type="InterPro" id="IPR001148">
    <property type="entry name" value="CA_dom"/>
</dbReference>
<dbReference type="CDD" id="cd03124">
    <property type="entry name" value="alpha_CA_prokaryotic_like"/>
    <property type="match status" value="1"/>
</dbReference>
<dbReference type="SMART" id="SM01057">
    <property type="entry name" value="Carb_anhydrase"/>
    <property type="match status" value="1"/>
</dbReference>
<evidence type="ECO:0000256" key="2">
    <source>
        <dbReference type="ARBA" id="ARBA00002904"/>
    </source>
</evidence>
<dbReference type="OrthoDB" id="429145at2759"/>
<evidence type="ECO:0000256" key="8">
    <source>
        <dbReference type="ARBA" id="ARBA00048348"/>
    </source>
</evidence>
<reference evidence="11" key="1">
    <citation type="submission" date="2020-02" db="EMBL/GenBank/DDBJ databases">
        <authorList>
            <person name="Palmer J.M."/>
        </authorList>
    </citation>
    <scope>NUCLEOTIDE SEQUENCE</scope>
    <source>
        <strain evidence="11">EPUS1.4</strain>
        <tissue evidence="11">Thallus</tissue>
    </source>
</reference>
<keyword evidence="9" id="KW-0732">Signal</keyword>
<dbReference type="PANTHER" id="PTHR18952">
    <property type="entry name" value="CARBONIC ANHYDRASE"/>
    <property type="match status" value="1"/>
</dbReference>
<dbReference type="Pfam" id="PF00194">
    <property type="entry name" value="Carb_anhydrase"/>
    <property type="match status" value="1"/>
</dbReference>
<gene>
    <name evidence="11" type="ORF">GJ744_006653</name>
</gene>
<comment type="cofactor">
    <cofactor evidence="1 9">
        <name>Zn(2+)</name>
        <dbReference type="ChEBI" id="CHEBI:29105"/>
    </cofactor>
</comment>
<evidence type="ECO:0000256" key="7">
    <source>
        <dbReference type="ARBA" id="ARBA00023239"/>
    </source>
</evidence>
<sequence>MYTTPFLAAIALTNIYSTSASCLHNTNLHPRAVEEDGKSVKVPNFGYQGNVGPTNWQAIDAENAQCAAGLNQSPIDIKVAETAKTKPGDVRMDIPAGQTLTFENLGTNVEVLVEGTTTLGEKKFKLKQFHYHTPSEHKIDGEYFPVEVHMVHEAEDNPNEIAVVGMLFQLTSEPTTTNTSSNSSSSSSTSASTIFSTVLSSISSIPDPGNTTSLPPLDFSALTSTMATTSFFSYTGSLTTPPCSEGVNFLVATEPLGMAVDTFNAMKKVVKFNSRFAQNALGEPNLLQVSRLGLERVEAQRWTVRQGVDVVPMPPPPAVEGEEAGRETVLLVVHSKREFRA</sequence>
<keyword evidence="12" id="KW-1185">Reference proteome</keyword>
<dbReference type="Proteomes" id="UP000606974">
    <property type="component" value="Unassembled WGS sequence"/>
</dbReference>
<dbReference type="GO" id="GO:0004089">
    <property type="term" value="F:carbonate dehydratase activity"/>
    <property type="evidence" value="ECO:0007669"/>
    <property type="project" value="UniProtKB-UniRule"/>
</dbReference>
<evidence type="ECO:0000256" key="6">
    <source>
        <dbReference type="ARBA" id="ARBA00022833"/>
    </source>
</evidence>
<dbReference type="EC" id="4.2.1.1" evidence="4 9"/>
<dbReference type="EMBL" id="JAACFV010000030">
    <property type="protein sequence ID" value="KAF7510374.1"/>
    <property type="molecule type" value="Genomic_DNA"/>
</dbReference>
<evidence type="ECO:0000256" key="3">
    <source>
        <dbReference type="ARBA" id="ARBA00010718"/>
    </source>
</evidence>
<name>A0A8H7ALI7_9EURO</name>
<evidence type="ECO:0000313" key="12">
    <source>
        <dbReference type="Proteomes" id="UP000606974"/>
    </source>
</evidence>
<accession>A0A8H7ALI7</accession>
<feature type="signal peptide" evidence="9">
    <location>
        <begin position="1"/>
        <end position="20"/>
    </location>
</feature>
<dbReference type="InterPro" id="IPR036398">
    <property type="entry name" value="CA_dom_sf"/>
</dbReference>
<evidence type="ECO:0000259" key="10">
    <source>
        <dbReference type="PROSITE" id="PS51144"/>
    </source>
</evidence>
<feature type="domain" description="Alpha-carbonic anhydrase" evidence="10">
    <location>
        <begin position="43"/>
        <end position="301"/>
    </location>
</feature>
<dbReference type="SUPFAM" id="SSF51069">
    <property type="entry name" value="Carbonic anhydrase"/>
    <property type="match status" value="1"/>
</dbReference>
<comment type="catalytic activity">
    <reaction evidence="8 9">
        <text>hydrogencarbonate + H(+) = CO2 + H2O</text>
        <dbReference type="Rhea" id="RHEA:10748"/>
        <dbReference type="ChEBI" id="CHEBI:15377"/>
        <dbReference type="ChEBI" id="CHEBI:15378"/>
        <dbReference type="ChEBI" id="CHEBI:16526"/>
        <dbReference type="ChEBI" id="CHEBI:17544"/>
        <dbReference type="EC" id="4.2.1.1"/>
    </reaction>
</comment>
<dbReference type="InterPro" id="IPR041891">
    <property type="entry name" value="Alpha_CA_prokaryot-like"/>
</dbReference>
<dbReference type="PANTHER" id="PTHR18952:SF265">
    <property type="entry name" value="CARBONIC ANHYDRASE"/>
    <property type="match status" value="1"/>
</dbReference>
<evidence type="ECO:0000256" key="9">
    <source>
        <dbReference type="RuleBase" id="RU367011"/>
    </source>
</evidence>
<keyword evidence="7 9" id="KW-0456">Lyase</keyword>
<dbReference type="GO" id="GO:0008270">
    <property type="term" value="F:zinc ion binding"/>
    <property type="evidence" value="ECO:0007669"/>
    <property type="project" value="UniProtKB-UniRule"/>
</dbReference>
<dbReference type="Gene3D" id="3.10.200.10">
    <property type="entry name" value="Alpha carbonic anhydrase"/>
    <property type="match status" value="1"/>
</dbReference>
<keyword evidence="6 9" id="KW-0862">Zinc</keyword>
<proteinExistence type="inferred from homology"/>
<dbReference type="AlphaFoldDB" id="A0A8H7ALI7"/>
<feature type="chain" id="PRO_5034325598" description="Carbonic anhydrase" evidence="9">
    <location>
        <begin position="21"/>
        <end position="341"/>
    </location>
</feature>